<evidence type="ECO:0000313" key="1">
    <source>
        <dbReference type="EMBL" id="KRK63819.1"/>
    </source>
</evidence>
<evidence type="ECO:0000313" key="2">
    <source>
        <dbReference type="Proteomes" id="UP000050929"/>
    </source>
</evidence>
<dbReference type="Proteomes" id="UP000050929">
    <property type="component" value="Unassembled WGS sequence"/>
</dbReference>
<dbReference type="PATRIC" id="fig|1423811.3.peg.1068"/>
<organism evidence="1 2">
    <name type="scientific">Companilactobacillus tucceti DSM 20183</name>
    <dbReference type="NCBI Taxonomy" id="1423811"/>
    <lineage>
        <taxon>Bacteria</taxon>
        <taxon>Bacillati</taxon>
        <taxon>Bacillota</taxon>
        <taxon>Bacilli</taxon>
        <taxon>Lactobacillales</taxon>
        <taxon>Lactobacillaceae</taxon>
        <taxon>Companilactobacillus</taxon>
    </lineage>
</organism>
<protein>
    <submittedName>
        <fullName evidence="1">Uncharacterized protein</fullName>
    </submittedName>
</protein>
<comment type="caution">
    <text evidence="1">The sequence shown here is derived from an EMBL/GenBank/DDBJ whole genome shotgun (WGS) entry which is preliminary data.</text>
</comment>
<keyword evidence="2" id="KW-1185">Reference proteome</keyword>
<accession>A0A0R1IYD6</accession>
<sequence>MPGRTISAGQDFQVSHYGTYNGEHYYQISTDEWIKGYDVTKVIKGNYNDVKITASNPRLYNDYLQNVSRSISGTFHVDASINGIDNNGNTIYGFRISTNEYVDQRDAV</sequence>
<dbReference type="EMBL" id="AZDG01000021">
    <property type="protein sequence ID" value="KRK63819.1"/>
    <property type="molecule type" value="Genomic_DNA"/>
</dbReference>
<reference evidence="1 2" key="1">
    <citation type="journal article" date="2015" name="Genome Announc.">
        <title>Expanding the biotechnology potential of lactobacilli through comparative genomics of 213 strains and associated genera.</title>
        <authorList>
            <person name="Sun Z."/>
            <person name="Harris H.M."/>
            <person name="McCann A."/>
            <person name="Guo C."/>
            <person name="Argimon S."/>
            <person name="Zhang W."/>
            <person name="Yang X."/>
            <person name="Jeffery I.B."/>
            <person name="Cooney J.C."/>
            <person name="Kagawa T.F."/>
            <person name="Liu W."/>
            <person name="Song Y."/>
            <person name="Salvetti E."/>
            <person name="Wrobel A."/>
            <person name="Rasinkangas P."/>
            <person name="Parkhill J."/>
            <person name="Rea M.C."/>
            <person name="O'Sullivan O."/>
            <person name="Ritari J."/>
            <person name="Douillard F.P."/>
            <person name="Paul Ross R."/>
            <person name="Yang R."/>
            <person name="Briner A.E."/>
            <person name="Felis G.E."/>
            <person name="de Vos W.M."/>
            <person name="Barrangou R."/>
            <person name="Klaenhammer T.R."/>
            <person name="Caufield P.W."/>
            <person name="Cui Y."/>
            <person name="Zhang H."/>
            <person name="O'Toole P.W."/>
        </authorList>
    </citation>
    <scope>NUCLEOTIDE SEQUENCE [LARGE SCALE GENOMIC DNA]</scope>
    <source>
        <strain evidence="1 2">DSM 20183</strain>
    </source>
</reference>
<gene>
    <name evidence="1" type="ORF">FC72_GL001055</name>
</gene>
<proteinExistence type="predicted"/>
<dbReference type="AlphaFoldDB" id="A0A0R1IYD6"/>
<name>A0A0R1IYD6_9LACO</name>